<accession>A0AAE1PAZ2</accession>
<name>A0AAE1PAZ2_9EUCA</name>
<proteinExistence type="predicted"/>
<comment type="caution">
    <text evidence="1">The sequence shown here is derived from an EMBL/GenBank/DDBJ whole genome shotgun (WGS) entry which is preliminary data.</text>
</comment>
<evidence type="ECO:0000313" key="1">
    <source>
        <dbReference type="EMBL" id="KAK4304763.1"/>
    </source>
</evidence>
<sequence length="103" mass="11183">MVNLVRGLFSRVVDKANGTIVLREAEATTGGGDESTHITIHIEEKHLTLLEKDGNVYSSVLTFDCDEIGHNIEGFKLELLCASYNGGCPEIRQCVPISGQPPL</sequence>
<evidence type="ECO:0000313" key="2">
    <source>
        <dbReference type="Proteomes" id="UP001292094"/>
    </source>
</evidence>
<protein>
    <submittedName>
        <fullName evidence="1">Uncharacterized protein</fullName>
    </submittedName>
</protein>
<keyword evidence="2" id="KW-1185">Reference proteome</keyword>
<organism evidence="1 2">
    <name type="scientific">Petrolisthes manimaculis</name>
    <dbReference type="NCBI Taxonomy" id="1843537"/>
    <lineage>
        <taxon>Eukaryota</taxon>
        <taxon>Metazoa</taxon>
        <taxon>Ecdysozoa</taxon>
        <taxon>Arthropoda</taxon>
        <taxon>Crustacea</taxon>
        <taxon>Multicrustacea</taxon>
        <taxon>Malacostraca</taxon>
        <taxon>Eumalacostraca</taxon>
        <taxon>Eucarida</taxon>
        <taxon>Decapoda</taxon>
        <taxon>Pleocyemata</taxon>
        <taxon>Anomura</taxon>
        <taxon>Galatheoidea</taxon>
        <taxon>Porcellanidae</taxon>
        <taxon>Petrolisthes</taxon>
    </lineage>
</organism>
<dbReference type="EMBL" id="JAWZYT010002384">
    <property type="protein sequence ID" value="KAK4304763.1"/>
    <property type="molecule type" value="Genomic_DNA"/>
</dbReference>
<dbReference type="Proteomes" id="UP001292094">
    <property type="component" value="Unassembled WGS sequence"/>
</dbReference>
<dbReference type="AlphaFoldDB" id="A0AAE1PAZ2"/>
<gene>
    <name evidence="1" type="ORF">Pmani_023304</name>
</gene>
<reference evidence="1" key="1">
    <citation type="submission" date="2023-11" db="EMBL/GenBank/DDBJ databases">
        <title>Genome assemblies of two species of porcelain crab, Petrolisthes cinctipes and Petrolisthes manimaculis (Anomura: Porcellanidae).</title>
        <authorList>
            <person name="Angst P."/>
        </authorList>
    </citation>
    <scope>NUCLEOTIDE SEQUENCE</scope>
    <source>
        <strain evidence="1">PB745_02</strain>
        <tissue evidence="1">Gill</tissue>
    </source>
</reference>